<name>A0A9N8EM78_9STRA</name>
<dbReference type="Proteomes" id="UP001153069">
    <property type="component" value="Unassembled WGS sequence"/>
</dbReference>
<dbReference type="EMBL" id="CAICTM010001443">
    <property type="protein sequence ID" value="CAB9523697.1"/>
    <property type="molecule type" value="Genomic_DNA"/>
</dbReference>
<gene>
    <name evidence="2" type="ORF">SEMRO_1445_G273410.1</name>
</gene>
<evidence type="ECO:0000313" key="2">
    <source>
        <dbReference type="EMBL" id="CAB9523697.1"/>
    </source>
</evidence>
<feature type="compositionally biased region" description="Low complexity" evidence="1">
    <location>
        <begin position="255"/>
        <end position="267"/>
    </location>
</feature>
<proteinExistence type="predicted"/>
<reference evidence="2" key="1">
    <citation type="submission" date="2020-06" db="EMBL/GenBank/DDBJ databases">
        <authorList>
            <consortium name="Plant Systems Biology data submission"/>
        </authorList>
    </citation>
    <scope>NUCLEOTIDE SEQUENCE</scope>
    <source>
        <strain evidence="2">D6</strain>
    </source>
</reference>
<protein>
    <submittedName>
        <fullName evidence="2">Uncharacterized protein</fullName>
    </submittedName>
</protein>
<keyword evidence="3" id="KW-1185">Reference proteome</keyword>
<evidence type="ECO:0000256" key="1">
    <source>
        <dbReference type="SAM" id="MobiDB-lite"/>
    </source>
</evidence>
<dbReference type="AlphaFoldDB" id="A0A9N8EM78"/>
<comment type="caution">
    <text evidence="2">The sequence shown here is derived from an EMBL/GenBank/DDBJ whole genome shotgun (WGS) entry which is preliminary data.</text>
</comment>
<organism evidence="2 3">
    <name type="scientific">Seminavis robusta</name>
    <dbReference type="NCBI Taxonomy" id="568900"/>
    <lineage>
        <taxon>Eukaryota</taxon>
        <taxon>Sar</taxon>
        <taxon>Stramenopiles</taxon>
        <taxon>Ochrophyta</taxon>
        <taxon>Bacillariophyta</taxon>
        <taxon>Bacillariophyceae</taxon>
        <taxon>Bacillariophycidae</taxon>
        <taxon>Naviculales</taxon>
        <taxon>Naviculaceae</taxon>
        <taxon>Seminavis</taxon>
    </lineage>
</organism>
<feature type="compositionally biased region" description="Polar residues" evidence="1">
    <location>
        <begin position="238"/>
        <end position="254"/>
    </location>
</feature>
<feature type="region of interest" description="Disordered" evidence="1">
    <location>
        <begin position="1"/>
        <end position="55"/>
    </location>
</feature>
<feature type="region of interest" description="Disordered" evidence="1">
    <location>
        <begin position="227"/>
        <end position="277"/>
    </location>
</feature>
<feature type="compositionally biased region" description="Low complexity" evidence="1">
    <location>
        <begin position="44"/>
        <end position="55"/>
    </location>
</feature>
<evidence type="ECO:0000313" key="3">
    <source>
        <dbReference type="Proteomes" id="UP001153069"/>
    </source>
</evidence>
<feature type="region of interest" description="Disordered" evidence="1">
    <location>
        <begin position="148"/>
        <end position="193"/>
    </location>
</feature>
<accession>A0A9N8EM78</accession>
<sequence length="277" mass="30288">MGQCQSLQVSHPVEEECHHNDHRECVKSSSLDGSKPCRTKCPNSSSPSSSVTASTTCTAARLSNDWGIPDCSETSHSTQVMPLMAKKKSTRIQVQKTTEPSSAPVAPVTVTTESAKTNVNQQLSDSAHRRSTLAYQSARRQELEREASRRLAANQSCYSSSTTPSSSFVTKKTNSRPALRMPPSSNKTTANRRPMLARADSWFTLSYASDSDMGVHDLEDYSYSVNNDDTAVEEPSDMLSSWSAMDANNHSSVDNQRNGNTTTTTNSIRRRQEALAA</sequence>
<feature type="compositionally biased region" description="Basic and acidic residues" evidence="1">
    <location>
        <begin position="12"/>
        <end position="26"/>
    </location>
</feature>